<evidence type="ECO:0000313" key="3">
    <source>
        <dbReference type="Proteomes" id="UP001152795"/>
    </source>
</evidence>
<comment type="caution">
    <text evidence="2">The sequence shown here is derived from an EMBL/GenBank/DDBJ whole genome shotgun (WGS) entry which is preliminary data.</text>
</comment>
<evidence type="ECO:0000256" key="1">
    <source>
        <dbReference type="SAM" id="MobiDB-lite"/>
    </source>
</evidence>
<feature type="region of interest" description="Disordered" evidence="1">
    <location>
        <begin position="13"/>
        <end position="39"/>
    </location>
</feature>
<dbReference type="AlphaFoldDB" id="A0A7D9EQV0"/>
<proteinExistence type="predicted"/>
<accession>A0A7D9EQV0</accession>
<name>A0A7D9EQV0_PARCT</name>
<evidence type="ECO:0000313" key="2">
    <source>
        <dbReference type="EMBL" id="CAB4016212.1"/>
    </source>
</evidence>
<protein>
    <submittedName>
        <fullName evidence="2">Uncharacterized protein</fullName>
    </submittedName>
</protein>
<keyword evidence="3" id="KW-1185">Reference proteome</keyword>
<dbReference type="Proteomes" id="UP001152795">
    <property type="component" value="Unassembled WGS sequence"/>
</dbReference>
<feature type="compositionally biased region" description="Polar residues" evidence="1">
    <location>
        <begin position="16"/>
        <end position="39"/>
    </location>
</feature>
<gene>
    <name evidence="2" type="ORF">PACLA_8A053327</name>
</gene>
<reference evidence="2" key="1">
    <citation type="submission" date="2020-04" db="EMBL/GenBank/DDBJ databases">
        <authorList>
            <person name="Alioto T."/>
            <person name="Alioto T."/>
            <person name="Gomez Garrido J."/>
        </authorList>
    </citation>
    <scope>NUCLEOTIDE SEQUENCE</scope>
    <source>
        <strain evidence="2">A484AB</strain>
    </source>
</reference>
<organism evidence="2 3">
    <name type="scientific">Paramuricea clavata</name>
    <name type="common">Red gorgonian</name>
    <name type="synonym">Violescent sea-whip</name>
    <dbReference type="NCBI Taxonomy" id="317549"/>
    <lineage>
        <taxon>Eukaryota</taxon>
        <taxon>Metazoa</taxon>
        <taxon>Cnidaria</taxon>
        <taxon>Anthozoa</taxon>
        <taxon>Octocorallia</taxon>
        <taxon>Malacalcyonacea</taxon>
        <taxon>Plexauridae</taxon>
        <taxon>Paramuricea</taxon>
    </lineage>
</organism>
<sequence length="73" mass="7927">MVTRIKVLNIDESEEGSNSAAVASSITTPTPMSAVNNIPRSGLPPFAQFIRTASSKSCRRMEEMVSKIRKSVD</sequence>
<dbReference type="EMBL" id="CACRXK020009019">
    <property type="protein sequence ID" value="CAB4016212.1"/>
    <property type="molecule type" value="Genomic_DNA"/>
</dbReference>